<reference evidence="3" key="1">
    <citation type="submission" date="2013-05" db="EMBL/GenBank/DDBJ databases">
        <authorList>
            <person name="Yim A.K.Y."/>
            <person name="Chan T.F."/>
            <person name="Ji K.M."/>
            <person name="Liu X.Y."/>
            <person name="Zhou J.W."/>
            <person name="Li R.Q."/>
            <person name="Yang K.Y."/>
            <person name="Li J."/>
            <person name="Li M."/>
            <person name="Law P.T.W."/>
            <person name="Wu Y.L."/>
            <person name="Cai Z.L."/>
            <person name="Qin H."/>
            <person name="Bao Y."/>
            <person name="Leung R.K.K."/>
            <person name="Ng P.K.S."/>
            <person name="Zou J."/>
            <person name="Zhong X.J."/>
            <person name="Ran P.X."/>
            <person name="Zhong N.S."/>
            <person name="Liu Z.G."/>
            <person name="Tsui S.K.W."/>
        </authorList>
    </citation>
    <scope>NUCLEOTIDE SEQUENCE</scope>
    <source>
        <strain evidence="3">Derf</strain>
        <tissue evidence="3">Whole organism</tissue>
    </source>
</reference>
<keyword evidence="1" id="KW-0732">Signal</keyword>
<feature type="signal peptide" evidence="1">
    <location>
        <begin position="1"/>
        <end position="28"/>
    </location>
</feature>
<reference evidence="2" key="2">
    <citation type="submission" date="2020-06" db="EMBL/GenBank/DDBJ databases">
        <authorList>
            <person name="Ji K."/>
            <person name="Li J."/>
        </authorList>
    </citation>
    <scope>NUCLEOTIDE SEQUENCE</scope>
    <source>
        <strain evidence="2">JKM2019</strain>
        <tissue evidence="2">Whole body</tissue>
    </source>
</reference>
<evidence type="ECO:0000256" key="1">
    <source>
        <dbReference type="SAM" id="SignalP"/>
    </source>
</evidence>
<evidence type="ECO:0000313" key="4">
    <source>
        <dbReference type="Proteomes" id="UP000790347"/>
    </source>
</evidence>
<accession>A0A922I418</accession>
<dbReference type="EMBL" id="ASGP02000002">
    <property type="protein sequence ID" value="KAH9521671.1"/>
    <property type="molecule type" value="Genomic_DNA"/>
</dbReference>
<reference evidence="2" key="3">
    <citation type="journal article" date="2021" name="World Allergy Organ. J.">
        <title>Chromosome-level assembly of Dermatophagoides farinae genome and transcriptome reveals two novel allergens Der f 37 and Der f 39.</title>
        <authorList>
            <person name="Chen J."/>
            <person name="Cai Z."/>
            <person name="Fan D."/>
            <person name="Hu J."/>
            <person name="Hou Y."/>
            <person name="He Y."/>
            <person name="Zhang Z."/>
            <person name="Zhao Z."/>
            <person name="Gao P."/>
            <person name="Hu W."/>
            <person name="Sun J."/>
            <person name="Li J."/>
            <person name="Ji K."/>
        </authorList>
    </citation>
    <scope>NUCLEOTIDE SEQUENCE</scope>
    <source>
        <strain evidence="2">JKM2019</strain>
    </source>
</reference>
<dbReference type="Proteomes" id="UP000828236">
    <property type="component" value="Unassembled WGS sequence"/>
</dbReference>
<comment type="caution">
    <text evidence="3">The sequence shown here is derived from an EMBL/GenBank/DDBJ whole genome shotgun (WGS) entry which is preliminary data.</text>
</comment>
<protein>
    <submittedName>
        <fullName evidence="3">Uncharacterized protein</fullName>
    </submittedName>
</protein>
<proteinExistence type="predicted"/>
<evidence type="ECO:0000313" key="2">
    <source>
        <dbReference type="EMBL" id="KAH7639615.1"/>
    </source>
</evidence>
<dbReference type="Proteomes" id="UP000790347">
    <property type="component" value="Unassembled WGS sequence"/>
</dbReference>
<keyword evidence="4" id="KW-1185">Reference proteome</keyword>
<organism evidence="3 4">
    <name type="scientific">Dermatophagoides farinae</name>
    <name type="common">American house dust mite</name>
    <dbReference type="NCBI Taxonomy" id="6954"/>
    <lineage>
        <taxon>Eukaryota</taxon>
        <taxon>Metazoa</taxon>
        <taxon>Ecdysozoa</taxon>
        <taxon>Arthropoda</taxon>
        <taxon>Chelicerata</taxon>
        <taxon>Arachnida</taxon>
        <taxon>Acari</taxon>
        <taxon>Acariformes</taxon>
        <taxon>Sarcoptiformes</taxon>
        <taxon>Astigmata</taxon>
        <taxon>Psoroptidia</taxon>
        <taxon>Analgoidea</taxon>
        <taxon>Pyroglyphidae</taxon>
        <taxon>Dermatophagoidinae</taxon>
        <taxon>Dermatophagoides</taxon>
    </lineage>
</organism>
<reference evidence="3" key="4">
    <citation type="journal article" date="2022" name="Res Sq">
        <title>Comparative Genomics Reveals Insights into the Divergent Evolution of Astigmatic Mites and Household Pest Adaptations.</title>
        <authorList>
            <person name="Xiong Q."/>
            <person name="Wan A.T.-Y."/>
            <person name="Liu X.-Y."/>
            <person name="Fung C.S.-H."/>
            <person name="Xiao X."/>
            <person name="Malainual N."/>
            <person name="Hou J."/>
            <person name="Wang L."/>
            <person name="Wang M."/>
            <person name="Yang K."/>
            <person name="Cui Y."/>
            <person name="Leung E."/>
            <person name="Nong W."/>
            <person name="Shin S.-K."/>
            <person name="Au S."/>
            <person name="Jeong K.Y."/>
            <person name="Chew F.T."/>
            <person name="Hui J."/>
            <person name="Leung T.F."/>
            <person name="Tungtrongchitr A."/>
            <person name="Zhong N."/>
            <person name="Liu Z."/>
            <person name="Tsui S."/>
        </authorList>
    </citation>
    <scope>NUCLEOTIDE SEQUENCE</scope>
    <source>
        <strain evidence="3">Derf</strain>
        <tissue evidence="3">Whole organism</tissue>
    </source>
</reference>
<sequence length="148" mass="16565">MSPINPTITLWLSLFAIILLAILHTGNGAPRTVRDDGGAFETVDTDSFRDDQHPTRSMIHTIIDMIKRMFGFDERTAIVREDGTVEYVDNGGQGNSFLSRIGRRVMSFINMLLNMFMGDSSIPPFDFNTARTTILNELDKDGIHLNNG</sequence>
<name>A0A922I418_DERFA</name>
<evidence type="ECO:0000313" key="3">
    <source>
        <dbReference type="EMBL" id="KAH9521671.1"/>
    </source>
</evidence>
<dbReference type="AlphaFoldDB" id="A0A922I418"/>
<dbReference type="OrthoDB" id="10389751at2759"/>
<feature type="chain" id="PRO_5038276935" evidence="1">
    <location>
        <begin position="29"/>
        <end position="148"/>
    </location>
</feature>
<gene>
    <name evidence="3" type="ORF">DERF_005307</name>
    <name evidence="2" type="ORF">HUG17_3648</name>
</gene>
<dbReference type="EMBL" id="SDOV01000007">
    <property type="protein sequence ID" value="KAH7639615.1"/>
    <property type="molecule type" value="Genomic_DNA"/>
</dbReference>